<evidence type="ECO:0000256" key="11">
    <source>
        <dbReference type="ARBA" id="ARBA00041071"/>
    </source>
</evidence>
<name>A0A9D4B889_9SAUR</name>
<comment type="caution">
    <text evidence="15">The sequence shown here is derived from an EMBL/GenBank/DDBJ whole genome shotgun (WGS) entry which is preliminary data.</text>
</comment>
<sequence length="134" mass="15172">MAVTGQISNRDGLRDDKADSFRNSSVPVKPAHHFIVVTACHEADYGQLIEDYCLSQFKFEMEVIGQKLWCDWDETVGTLILPTPVPRSDYIQILKRKKSGPITSPVTIQECHDEGLGYAEFFKMIVKQHLLTTS</sequence>
<keyword evidence="10" id="KW-0675">Receptor</keyword>
<evidence type="ECO:0000256" key="8">
    <source>
        <dbReference type="ARBA" id="ARBA00023136"/>
    </source>
</evidence>
<evidence type="ECO:0000256" key="2">
    <source>
        <dbReference type="ARBA" id="ARBA00007087"/>
    </source>
</evidence>
<feature type="region of interest" description="Disordered" evidence="14">
    <location>
        <begin position="1"/>
        <end position="21"/>
    </location>
</feature>
<dbReference type="Proteomes" id="UP000827986">
    <property type="component" value="Unassembled WGS sequence"/>
</dbReference>
<evidence type="ECO:0000256" key="3">
    <source>
        <dbReference type="ARBA" id="ARBA00022448"/>
    </source>
</evidence>
<organism evidence="15 16">
    <name type="scientific">Mauremys mutica</name>
    <name type="common">yellowpond turtle</name>
    <dbReference type="NCBI Taxonomy" id="74926"/>
    <lineage>
        <taxon>Eukaryota</taxon>
        <taxon>Metazoa</taxon>
        <taxon>Chordata</taxon>
        <taxon>Craniata</taxon>
        <taxon>Vertebrata</taxon>
        <taxon>Euteleostomi</taxon>
        <taxon>Archelosauria</taxon>
        <taxon>Testudinata</taxon>
        <taxon>Testudines</taxon>
        <taxon>Cryptodira</taxon>
        <taxon>Durocryptodira</taxon>
        <taxon>Testudinoidea</taxon>
        <taxon>Geoemydidae</taxon>
        <taxon>Geoemydinae</taxon>
        <taxon>Mauremys</taxon>
    </lineage>
</organism>
<evidence type="ECO:0000256" key="14">
    <source>
        <dbReference type="SAM" id="MobiDB-lite"/>
    </source>
</evidence>
<dbReference type="GO" id="GO:0015026">
    <property type="term" value="F:coreceptor activity"/>
    <property type="evidence" value="ECO:0007669"/>
    <property type="project" value="InterPro"/>
</dbReference>
<dbReference type="AlphaFoldDB" id="A0A9D4B889"/>
<keyword evidence="8" id="KW-0472">Membrane</keyword>
<dbReference type="GO" id="GO:0032870">
    <property type="term" value="P:cellular response to hormone stimulus"/>
    <property type="evidence" value="ECO:0007669"/>
    <property type="project" value="TreeGrafter"/>
</dbReference>
<dbReference type="EMBL" id="JAHDVG010000464">
    <property type="protein sequence ID" value="KAH1184873.1"/>
    <property type="molecule type" value="Genomic_DNA"/>
</dbReference>
<dbReference type="PANTHER" id="PTHR14076:SF3">
    <property type="entry name" value="RECEPTOR ACTIVITY-MODIFYING PROTEIN 1"/>
    <property type="match status" value="1"/>
</dbReference>
<keyword evidence="5" id="KW-0812">Transmembrane</keyword>
<evidence type="ECO:0000256" key="4">
    <source>
        <dbReference type="ARBA" id="ARBA00022475"/>
    </source>
</evidence>
<dbReference type="GO" id="GO:0006886">
    <property type="term" value="P:intracellular protein transport"/>
    <property type="evidence" value="ECO:0007669"/>
    <property type="project" value="InterPro"/>
</dbReference>
<reference evidence="15" key="1">
    <citation type="submission" date="2021-09" db="EMBL/GenBank/DDBJ databases">
        <title>The genome of Mauremys mutica provides insights into the evolution of semi-aquatic lifestyle.</title>
        <authorList>
            <person name="Gong S."/>
            <person name="Gao Y."/>
        </authorList>
    </citation>
    <scope>NUCLEOTIDE SEQUENCE</scope>
    <source>
        <strain evidence="15">MM-2020</strain>
        <tissue evidence="15">Muscle</tissue>
    </source>
</reference>
<evidence type="ECO:0000313" key="15">
    <source>
        <dbReference type="EMBL" id="KAH1184873.1"/>
    </source>
</evidence>
<keyword evidence="9" id="KW-1015">Disulfide bond</keyword>
<protein>
    <recommendedName>
        <fullName evidence="11">Receptor activity-modifying protein 1</fullName>
    </recommendedName>
</protein>
<evidence type="ECO:0000256" key="10">
    <source>
        <dbReference type="ARBA" id="ARBA00023170"/>
    </source>
</evidence>
<dbReference type="InterPro" id="IPR006985">
    <property type="entry name" value="RAMP"/>
</dbReference>
<evidence type="ECO:0000256" key="5">
    <source>
        <dbReference type="ARBA" id="ARBA00022692"/>
    </source>
</evidence>
<evidence type="ECO:0000256" key="9">
    <source>
        <dbReference type="ARBA" id="ARBA00023157"/>
    </source>
</evidence>
<dbReference type="GO" id="GO:0007186">
    <property type="term" value="P:G protein-coupled receptor signaling pathway"/>
    <property type="evidence" value="ECO:0007669"/>
    <property type="project" value="TreeGrafter"/>
</dbReference>
<keyword evidence="4" id="KW-1003">Cell membrane</keyword>
<comment type="similarity">
    <text evidence="2">Belongs to the RAMP family.</text>
</comment>
<comment type="subunit">
    <text evidence="13">Heterodimer of CALCRL and RAMP1; the interaction induces allosteric modulation of CALCRL function and CGRP1/CALCA and CGRP2/CALCB ligand specificity. Heterodimer of CALCR and RAMP1; interaction forms the AMYR1 receptor complex for amylin/IAPP and CGRP1/CALCA ligands.</text>
</comment>
<dbReference type="GO" id="GO:0009986">
    <property type="term" value="C:cell surface"/>
    <property type="evidence" value="ECO:0007669"/>
    <property type="project" value="TreeGrafter"/>
</dbReference>
<dbReference type="GO" id="GO:0043235">
    <property type="term" value="C:receptor complex"/>
    <property type="evidence" value="ECO:0007669"/>
    <property type="project" value="TreeGrafter"/>
</dbReference>
<accession>A0A9D4B889</accession>
<keyword evidence="7" id="KW-1133">Transmembrane helix</keyword>
<evidence type="ECO:0000313" key="16">
    <source>
        <dbReference type="Proteomes" id="UP000827986"/>
    </source>
</evidence>
<evidence type="ECO:0000256" key="6">
    <source>
        <dbReference type="ARBA" id="ARBA00022729"/>
    </source>
</evidence>
<dbReference type="GO" id="GO:0006816">
    <property type="term" value="P:calcium ion transport"/>
    <property type="evidence" value="ECO:0007669"/>
    <property type="project" value="TreeGrafter"/>
</dbReference>
<comment type="subcellular location">
    <subcellularLocation>
        <location evidence="1">Cell membrane</location>
        <topology evidence="1">Single-pass type I membrane protein</topology>
    </subcellularLocation>
</comment>
<keyword evidence="6" id="KW-0732">Signal</keyword>
<feature type="compositionally biased region" description="Basic and acidic residues" evidence="14">
    <location>
        <begin position="11"/>
        <end position="20"/>
    </location>
</feature>
<dbReference type="PANTHER" id="PTHR14076">
    <property type="entry name" value="RECEPTOR ACTIVITY MODIFYING PROTEIN RAMP"/>
    <property type="match status" value="1"/>
</dbReference>
<dbReference type="GO" id="GO:0008277">
    <property type="term" value="P:regulation of G protein-coupled receptor signaling pathway"/>
    <property type="evidence" value="ECO:0007669"/>
    <property type="project" value="InterPro"/>
</dbReference>
<keyword evidence="16" id="KW-1185">Reference proteome</keyword>
<evidence type="ECO:0000256" key="13">
    <source>
        <dbReference type="ARBA" id="ARBA00049674"/>
    </source>
</evidence>
<dbReference type="GO" id="GO:0072659">
    <property type="term" value="P:protein localization to plasma membrane"/>
    <property type="evidence" value="ECO:0007669"/>
    <property type="project" value="TreeGrafter"/>
</dbReference>
<dbReference type="Gene3D" id="1.10.150.510">
    <property type="entry name" value="Receptor activity modifying family"/>
    <property type="match status" value="1"/>
</dbReference>
<evidence type="ECO:0000256" key="1">
    <source>
        <dbReference type="ARBA" id="ARBA00004251"/>
    </source>
</evidence>
<gene>
    <name evidence="15" type="ORF">KIL84_012814</name>
</gene>
<dbReference type="GO" id="GO:0031623">
    <property type="term" value="P:receptor internalization"/>
    <property type="evidence" value="ECO:0007669"/>
    <property type="project" value="TreeGrafter"/>
</dbReference>
<evidence type="ECO:0000256" key="12">
    <source>
        <dbReference type="ARBA" id="ARBA00049570"/>
    </source>
</evidence>
<feature type="non-terminal residue" evidence="15">
    <location>
        <position position="1"/>
    </location>
</feature>
<comment type="function">
    <text evidence="12">Accessory protein that interacts with and modulates the function of G-protein coupled receptors including calcitonin gene-related peptide type 1 receptor (CALCRL) and calcitonin receptor (CALCR). Required for the transport of CALCRL to the plasma membrane. Together with CALCRL, form the receptor complex for the calcitonin gene-related peptides CGRP1/CALCA and CGRP2/CALCB. Together with CALCR, form the AMYR1 receptor complex for amylin/IAPP and CGRP1/CALCA.</text>
</comment>
<dbReference type="GO" id="GO:0005886">
    <property type="term" value="C:plasma membrane"/>
    <property type="evidence" value="ECO:0007669"/>
    <property type="project" value="UniProtKB-SubCell"/>
</dbReference>
<dbReference type="InterPro" id="IPR038126">
    <property type="entry name" value="RAMP_sf"/>
</dbReference>
<proteinExistence type="inferred from homology"/>
<keyword evidence="3" id="KW-0813">Transport</keyword>
<evidence type="ECO:0000256" key="7">
    <source>
        <dbReference type="ARBA" id="ARBA00022989"/>
    </source>
</evidence>